<sequence length="310" mass="35185">MIEHQINRVYRAFGLNMLSEIRLPELIDQTGQDLRIDVVIEFADLTRDWEERGGEGQQFVVYDNNVMFRIDQAALFLIQDGKRIIISPMMDYDEDRIRLYLLGSCMGALLLQRAILPLHGSAIVIDGKAFGFVGQSGAGKSTLASAFLQRGYQLLSDDVIAVSFSHDNTPYVTPAYPQQKLWQESLTNLGMNSEDYRPILNRLTKYAIPVPHLFFKHTLPLAAVFEIVTSDNEASGLYQIEDILRLQTLYTHTFRKKLIEPLGLMEWHFNNSVKLANGIDIYRLVRDASGLSASDMVSLILNTIREEAVR</sequence>
<dbReference type="InterPro" id="IPR027417">
    <property type="entry name" value="P-loop_NTPase"/>
</dbReference>
<protein>
    <submittedName>
        <fullName evidence="1">Aldolase</fullName>
    </submittedName>
</protein>
<reference evidence="1" key="1">
    <citation type="submission" date="2019-10" db="EMBL/GenBank/DDBJ databases">
        <title>Description of Paenibacillus glebae sp. nov.</title>
        <authorList>
            <person name="Carlier A."/>
            <person name="Qi S."/>
        </authorList>
    </citation>
    <scope>NUCLEOTIDE SEQUENCE</scope>
    <source>
        <strain evidence="1">LMG 31456</strain>
    </source>
</reference>
<dbReference type="RefSeq" id="WP_171650424.1">
    <property type="nucleotide sequence ID" value="NZ_WHOD01000013.1"/>
</dbReference>
<evidence type="ECO:0000313" key="2">
    <source>
        <dbReference type="Proteomes" id="UP000641588"/>
    </source>
</evidence>
<organism evidence="1 2">
    <name type="scientific">Paenibacillus foliorum</name>
    <dbReference type="NCBI Taxonomy" id="2654974"/>
    <lineage>
        <taxon>Bacteria</taxon>
        <taxon>Bacillati</taxon>
        <taxon>Bacillota</taxon>
        <taxon>Bacilli</taxon>
        <taxon>Bacillales</taxon>
        <taxon>Paenibacillaceae</taxon>
        <taxon>Paenibacillus</taxon>
    </lineage>
</organism>
<gene>
    <name evidence="1" type="ORF">GC093_03190</name>
</gene>
<dbReference type="AlphaFoldDB" id="A0A972K102"/>
<name>A0A972K102_9BACL</name>
<evidence type="ECO:0000313" key="1">
    <source>
        <dbReference type="EMBL" id="NOU92242.1"/>
    </source>
</evidence>
<proteinExistence type="predicted"/>
<dbReference type="EMBL" id="WHOD01000013">
    <property type="protein sequence ID" value="NOU92242.1"/>
    <property type="molecule type" value="Genomic_DNA"/>
</dbReference>
<comment type="caution">
    <text evidence="1">The sequence shown here is derived from an EMBL/GenBank/DDBJ whole genome shotgun (WGS) entry which is preliminary data.</text>
</comment>
<keyword evidence="2" id="KW-1185">Reference proteome</keyword>
<dbReference type="SUPFAM" id="SSF53795">
    <property type="entry name" value="PEP carboxykinase-like"/>
    <property type="match status" value="1"/>
</dbReference>
<dbReference type="Gene3D" id="3.40.50.300">
    <property type="entry name" value="P-loop containing nucleotide triphosphate hydrolases"/>
    <property type="match status" value="1"/>
</dbReference>
<accession>A0A972K102</accession>
<dbReference type="Proteomes" id="UP000641588">
    <property type="component" value="Unassembled WGS sequence"/>
</dbReference>